<evidence type="ECO:0000256" key="2">
    <source>
        <dbReference type="ARBA" id="ARBA00023015"/>
    </source>
</evidence>
<dbReference type="InterPro" id="IPR013324">
    <property type="entry name" value="RNA_pol_sigma_r3/r4-like"/>
</dbReference>
<dbReference type="Proteomes" id="UP000612282">
    <property type="component" value="Unassembled WGS sequence"/>
</dbReference>
<evidence type="ECO:0000259" key="6">
    <source>
        <dbReference type="Pfam" id="PF04542"/>
    </source>
</evidence>
<evidence type="ECO:0000256" key="5">
    <source>
        <dbReference type="ARBA" id="ARBA00023163"/>
    </source>
</evidence>
<organism evidence="7 8">
    <name type="scientific">Actinoplanes couchii</name>
    <dbReference type="NCBI Taxonomy" id="403638"/>
    <lineage>
        <taxon>Bacteria</taxon>
        <taxon>Bacillati</taxon>
        <taxon>Actinomycetota</taxon>
        <taxon>Actinomycetes</taxon>
        <taxon>Micromonosporales</taxon>
        <taxon>Micromonosporaceae</taxon>
        <taxon>Actinoplanes</taxon>
    </lineage>
</organism>
<dbReference type="InterPro" id="IPR036388">
    <property type="entry name" value="WH-like_DNA-bd_sf"/>
</dbReference>
<name>A0ABQ3XT46_9ACTN</name>
<keyword evidence="2" id="KW-0805">Transcription regulation</keyword>
<feature type="domain" description="RNA polymerase sigma-70 region 2" evidence="6">
    <location>
        <begin position="19"/>
        <end position="81"/>
    </location>
</feature>
<comment type="caution">
    <text evidence="7">The sequence shown here is derived from an EMBL/GenBank/DDBJ whole genome shotgun (WGS) entry which is preliminary data.</text>
</comment>
<evidence type="ECO:0000313" key="7">
    <source>
        <dbReference type="EMBL" id="GID61605.1"/>
    </source>
</evidence>
<protein>
    <recommendedName>
        <fullName evidence="6">RNA polymerase sigma-70 region 2 domain-containing protein</fullName>
    </recommendedName>
</protein>
<dbReference type="SUPFAM" id="SSF88946">
    <property type="entry name" value="Sigma2 domain of RNA polymerase sigma factors"/>
    <property type="match status" value="1"/>
</dbReference>
<evidence type="ECO:0000313" key="8">
    <source>
        <dbReference type="Proteomes" id="UP000612282"/>
    </source>
</evidence>
<keyword evidence="4" id="KW-0238">DNA-binding</keyword>
<dbReference type="Gene3D" id="1.10.1740.10">
    <property type="match status" value="1"/>
</dbReference>
<dbReference type="InterPro" id="IPR007627">
    <property type="entry name" value="RNA_pol_sigma70_r2"/>
</dbReference>
<dbReference type="InterPro" id="IPR039425">
    <property type="entry name" value="RNA_pol_sigma-70-like"/>
</dbReference>
<dbReference type="RefSeq" id="WP_203809748.1">
    <property type="nucleotide sequence ID" value="NZ_BAAAQE010000002.1"/>
</dbReference>
<dbReference type="Gene3D" id="1.10.10.10">
    <property type="entry name" value="Winged helix-like DNA-binding domain superfamily/Winged helix DNA-binding domain"/>
    <property type="match status" value="1"/>
</dbReference>
<keyword evidence="5" id="KW-0804">Transcription</keyword>
<sequence>MDERSATELIEKLDAEIGDKLRKLTYWSLKDRRDAEEVIHDVWLAAWEAAIAGKQPQRWAPWLWRVCENKICDVRKRKRRRREDPTDMLTLPLELPQQRDPHNAYAVIDARDLVVSLCRKARDINAISRSDLTAILLYALDFSDQEAAEVLGLHPSSVKGKRQRALERLRELLQPKMIVGRAGADSIASEQKGTLS</sequence>
<gene>
    <name evidence="7" type="ORF">Aco03nite_100090</name>
</gene>
<dbReference type="EMBL" id="BOMG01000131">
    <property type="protein sequence ID" value="GID61605.1"/>
    <property type="molecule type" value="Genomic_DNA"/>
</dbReference>
<keyword evidence="3" id="KW-0731">Sigma factor</keyword>
<comment type="similarity">
    <text evidence="1">Belongs to the sigma-70 factor family. ECF subfamily.</text>
</comment>
<dbReference type="SUPFAM" id="SSF88659">
    <property type="entry name" value="Sigma3 and sigma4 domains of RNA polymerase sigma factors"/>
    <property type="match status" value="1"/>
</dbReference>
<evidence type="ECO:0000256" key="1">
    <source>
        <dbReference type="ARBA" id="ARBA00010641"/>
    </source>
</evidence>
<proteinExistence type="inferred from homology"/>
<dbReference type="InterPro" id="IPR013325">
    <property type="entry name" value="RNA_pol_sigma_r2"/>
</dbReference>
<keyword evidence="8" id="KW-1185">Reference proteome</keyword>
<reference evidence="7 8" key="1">
    <citation type="submission" date="2021-01" db="EMBL/GenBank/DDBJ databases">
        <title>Whole genome shotgun sequence of Actinoplanes couchii NBRC 106145.</title>
        <authorList>
            <person name="Komaki H."/>
            <person name="Tamura T."/>
        </authorList>
    </citation>
    <scope>NUCLEOTIDE SEQUENCE [LARGE SCALE GENOMIC DNA]</scope>
    <source>
        <strain evidence="7 8">NBRC 106145</strain>
    </source>
</reference>
<dbReference type="PANTHER" id="PTHR43133">
    <property type="entry name" value="RNA POLYMERASE ECF-TYPE SIGMA FACTO"/>
    <property type="match status" value="1"/>
</dbReference>
<accession>A0ABQ3XT46</accession>
<evidence type="ECO:0000256" key="4">
    <source>
        <dbReference type="ARBA" id="ARBA00023125"/>
    </source>
</evidence>
<dbReference type="PANTHER" id="PTHR43133:SF8">
    <property type="entry name" value="RNA POLYMERASE SIGMA FACTOR HI_1459-RELATED"/>
    <property type="match status" value="1"/>
</dbReference>
<evidence type="ECO:0000256" key="3">
    <source>
        <dbReference type="ARBA" id="ARBA00023082"/>
    </source>
</evidence>
<dbReference type="Pfam" id="PF04542">
    <property type="entry name" value="Sigma70_r2"/>
    <property type="match status" value="1"/>
</dbReference>